<dbReference type="OrthoDB" id="276546at2759"/>
<accession>A0A060SSY2</accession>
<dbReference type="InterPro" id="IPR045247">
    <property type="entry name" value="Oye-like"/>
</dbReference>
<keyword evidence="3" id="KW-1185">Reference proteome</keyword>
<dbReference type="GO" id="GO:0010181">
    <property type="term" value="F:FMN binding"/>
    <property type="evidence" value="ECO:0007669"/>
    <property type="project" value="InterPro"/>
</dbReference>
<dbReference type="PANTHER" id="PTHR22893">
    <property type="entry name" value="NADH OXIDOREDUCTASE-RELATED"/>
    <property type="match status" value="1"/>
</dbReference>
<dbReference type="Gene3D" id="3.20.20.70">
    <property type="entry name" value="Aldolase class I"/>
    <property type="match status" value="1"/>
</dbReference>
<dbReference type="InterPro" id="IPR001155">
    <property type="entry name" value="OxRdtase_FMN_N"/>
</dbReference>
<organism evidence="2 3">
    <name type="scientific">Pycnoporus cinnabarinus</name>
    <name type="common">Cinnabar-red polypore</name>
    <name type="synonym">Trametes cinnabarina</name>
    <dbReference type="NCBI Taxonomy" id="5643"/>
    <lineage>
        <taxon>Eukaryota</taxon>
        <taxon>Fungi</taxon>
        <taxon>Dikarya</taxon>
        <taxon>Basidiomycota</taxon>
        <taxon>Agaricomycotina</taxon>
        <taxon>Agaricomycetes</taxon>
        <taxon>Polyporales</taxon>
        <taxon>Polyporaceae</taxon>
        <taxon>Trametes</taxon>
    </lineage>
</organism>
<evidence type="ECO:0000313" key="2">
    <source>
        <dbReference type="EMBL" id="CDO77495.1"/>
    </source>
</evidence>
<feature type="domain" description="NADH:flavin oxidoreductase/NADH oxidase N-terminal" evidence="1">
    <location>
        <begin position="10"/>
        <end position="63"/>
    </location>
</feature>
<dbReference type="GO" id="GO:0016491">
    <property type="term" value="F:oxidoreductase activity"/>
    <property type="evidence" value="ECO:0007669"/>
    <property type="project" value="InterPro"/>
</dbReference>
<dbReference type="InterPro" id="IPR013785">
    <property type="entry name" value="Aldolase_TIM"/>
</dbReference>
<dbReference type="Pfam" id="PF00724">
    <property type="entry name" value="Oxidored_FMN"/>
    <property type="match status" value="2"/>
</dbReference>
<dbReference type="HOGENOM" id="CLU_012153_0_0_1"/>
<feature type="domain" description="NADH:flavin oxidoreductase/NADH oxidase N-terminal" evidence="1">
    <location>
        <begin position="73"/>
        <end position="334"/>
    </location>
</feature>
<comment type="caution">
    <text evidence="2">The sequence shown here is derived from an EMBL/GenBank/DDBJ whole genome shotgun (WGS) entry which is preliminary data.</text>
</comment>
<dbReference type="CDD" id="cd02933">
    <property type="entry name" value="OYE_like_FMN"/>
    <property type="match status" value="1"/>
</dbReference>
<evidence type="ECO:0000313" key="3">
    <source>
        <dbReference type="Proteomes" id="UP000029665"/>
    </source>
</evidence>
<dbReference type="Proteomes" id="UP000029665">
    <property type="component" value="Unassembled WGS sequence"/>
</dbReference>
<evidence type="ECO:0000259" key="1">
    <source>
        <dbReference type="Pfam" id="PF00724"/>
    </source>
</evidence>
<sequence>MAAPNETVPKLFQPVKVGDMTLAHRVVMAPLTRYRATEDFVHTDMAITYYAQRASTPGTLLMRRSSRLLPAYAVHAQRSYIFLQLWALGRAADLAELKKVNPEYPYVSASDIPIPEWNDGQRPGPLTKTEIKEYVETYAQAARNAVHGAGFDGVEVHSAHGYLLDQFLQDVSNKRTDEYGGSIANRCRFPLEVIDAVTKAVGEEKVALRISMRMDDPVPTFSYFISQIAERHPRVAYVHVVEPGVAGNKDIEKQTGEVEIVCHLVSLEGTLTRFAQSNDFIRKIWLPRPLVSAGRYTRESAIKRAEETGELTAFGRLFISNPDLPYRLRHNLPLTNWDRALYYNRGDPHGYIDYSFADGNPASSRL</sequence>
<name>A0A060SSY2_PYCCI</name>
<dbReference type="OMA" id="QGECPMD"/>
<proteinExistence type="predicted"/>
<dbReference type="SUPFAM" id="SSF51395">
    <property type="entry name" value="FMN-linked oxidoreductases"/>
    <property type="match status" value="1"/>
</dbReference>
<dbReference type="STRING" id="5643.A0A060SSY2"/>
<protein>
    <recommendedName>
        <fullName evidence="1">NADH:flavin oxidoreductase/NADH oxidase N-terminal domain-containing protein</fullName>
    </recommendedName>
</protein>
<dbReference type="PANTHER" id="PTHR22893:SF91">
    <property type="entry name" value="NADPH DEHYDROGENASE 2-RELATED"/>
    <property type="match status" value="1"/>
</dbReference>
<gene>
    <name evidence="2" type="ORF">BN946_scf184902.g29</name>
</gene>
<dbReference type="EMBL" id="CCBP010000456">
    <property type="protein sequence ID" value="CDO77495.1"/>
    <property type="molecule type" value="Genomic_DNA"/>
</dbReference>
<dbReference type="AlphaFoldDB" id="A0A060SSY2"/>
<reference evidence="2" key="1">
    <citation type="submission" date="2014-01" db="EMBL/GenBank/DDBJ databases">
        <title>The genome of the white-rot fungus Pycnoporus cinnabarinus: a basidiomycete model with a versatile arsenal for lignocellulosic biomass breakdown.</title>
        <authorList>
            <person name="Levasseur A."/>
            <person name="Lomascolo A."/>
            <person name="Ruiz-Duenas F.J."/>
            <person name="Uzan E."/>
            <person name="Piumi F."/>
            <person name="Kues U."/>
            <person name="Ram A.F.J."/>
            <person name="Murat C."/>
            <person name="Haon M."/>
            <person name="Benoit I."/>
            <person name="Arfi Y."/>
            <person name="Chevret D."/>
            <person name="Drula E."/>
            <person name="Kwon M.J."/>
            <person name="Gouret P."/>
            <person name="Lesage-Meessen L."/>
            <person name="Lombard V."/>
            <person name="Mariette J."/>
            <person name="Noirot C."/>
            <person name="Park J."/>
            <person name="Patyshakuliyeva A."/>
            <person name="Wieneger R.A.B."/>
            <person name="Wosten H.A.B."/>
            <person name="Martin F."/>
            <person name="Coutinho P.M."/>
            <person name="de Vries R."/>
            <person name="Martinez A.T."/>
            <person name="Klopp C."/>
            <person name="Pontarotti P."/>
            <person name="Henrissat B."/>
            <person name="Record E."/>
        </authorList>
    </citation>
    <scope>NUCLEOTIDE SEQUENCE [LARGE SCALE GENOMIC DNA]</scope>
    <source>
        <strain evidence="2">BRFM137</strain>
    </source>
</reference>